<proteinExistence type="predicted"/>
<feature type="domain" description="MINDY deubiquitinase" evidence="2">
    <location>
        <begin position="37"/>
        <end position="315"/>
    </location>
</feature>
<dbReference type="Pfam" id="PF04424">
    <property type="entry name" value="MINDY_DUB"/>
    <property type="match status" value="1"/>
</dbReference>
<feature type="region of interest" description="Disordered" evidence="1">
    <location>
        <begin position="384"/>
        <end position="409"/>
    </location>
</feature>
<dbReference type="GO" id="GO:0016807">
    <property type="term" value="F:cysteine-type carboxypeptidase activity"/>
    <property type="evidence" value="ECO:0007669"/>
    <property type="project" value="TreeGrafter"/>
</dbReference>
<dbReference type="PANTHER" id="PTHR18063">
    <property type="entry name" value="NF-E2 INDUCIBLE PROTEIN"/>
    <property type="match status" value="1"/>
</dbReference>
<gene>
    <name evidence="3" type="ORF">J3R30DRAFT_1133201</name>
</gene>
<organism evidence="3 4">
    <name type="scientific">Lentinula aciculospora</name>
    <dbReference type="NCBI Taxonomy" id="153920"/>
    <lineage>
        <taxon>Eukaryota</taxon>
        <taxon>Fungi</taxon>
        <taxon>Dikarya</taxon>
        <taxon>Basidiomycota</taxon>
        <taxon>Agaricomycotina</taxon>
        <taxon>Agaricomycetes</taxon>
        <taxon>Agaricomycetidae</taxon>
        <taxon>Agaricales</taxon>
        <taxon>Marasmiineae</taxon>
        <taxon>Omphalotaceae</taxon>
        <taxon>Lentinula</taxon>
    </lineage>
</organism>
<sequence length="409" mass="46127">MAGQSQLVQQQESGLQPISQQQIQASAENYQSSVSDIWYLKTIEFEVGDNRRTIKIITQNFNGPCSFIAICNILILRGAIEILPPGRTTVSYEFLSQLLAEHLLITCPDVDISAALEIMPCTQKGMDLNPLFTGAKSFRPNAVGGELKLFEQVGIELVHGWLVDPESPEAEAISKTEDYDSAVMLIAEADHITKGRFVVDDSSIPQAGSSKSPVYSDEERSKIENATSIRRFLDNTQSQLTYHGLFHLASTVKPGTLIALFRNLHLSVLYRRDTPDDTSLYSLVTDYVFLNEPSVVWERIEDVQGSMSTFVDSSFVKSNPVGGDFAGQTVEDALRAAEREQGEFYPSDPADLALAQQLQAEEQERARQEHEWYVREKERRRLEEIQKEQEKEDQKQRRGKKEKKECIIM</sequence>
<evidence type="ECO:0000259" key="2">
    <source>
        <dbReference type="Pfam" id="PF04424"/>
    </source>
</evidence>
<evidence type="ECO:0000313" key="3">
    <source>
        <dbReference type="EMBL" id="KAJ4470892.1"/>
    </source>
</evidence>
<dbReference type="GO" id="GO:0005829">
    <property type="term" value="C:cytosol"/>
    <property type="evidence" value="ECO:0007669"/>
    <property type="project" value="TreeGrafter"/>
</dbReference>
<evidence type="ECO:0000256" key="1">
    <source>
        <dbReference type="SAM" id="MobiDB-lite"/>
    </source>
</evidence>
<evidence type="ECO:0000313" key="4">
    <source>
        <dbReference type="Proteomes" id="UP001150266"/>
    </source>
</evidence>
<reference evidence="3" key="1">
    <citation type="submission" date="2022-08" db="EMBL/GenBank/DDBJ databases">
        <title>A Global Phylogenomic Analysis of the Shiitake Genus Lentinula.</title>
        <authorList>
            <consortium name="DOE Joint Genome Institute"/>
            <person name="Sierra-Patev S."/>
            <person name="Min B."/>
            <person name="Naranjo-Ortiz M."/>
            <person name="Looney B."/>
            <person name="Konkel Z."/>
            <person name="Slot J.C."/>
            <person name="Sakamoto Y."/>
            <person name="Steenwyk J.L."/>
            <person name="Rokas A."/>
            <person name="Carro J."/>
            <person name="Camarero S."/>
            <person name="Ferreira P."/>
            <person name="Molpeceres G."/>
            <person name="Ruiz-Duenas F.J."/>
            <person name="Serrano A."/>
            <person name="Henrissat B."/>
            <person name="Drula E."/>
            <person name="Hughes K.W."/>
            <person name="Mata J.L."/>
            <person name="Ishikawa N.K."/>
            <person name="Vargas-Isla R."/>
            <person name="Ushijima S."/>
            <person name="Smith C.A."/>
            <person name="Ahrendt S."/>
            <person name="Andreopoulos W."/>
            <person name="He G."/>
            <person name="Labutti K."/>
            <person name="Lipzen A."/>
            <person name="Ng V."/>
            <person name="Riley R."/>
            <person name="Sandor L."/>
            <person name="Barry K."/>
            <person name="Martinez A.T."/>
            <person name="Xiao Y."/>
            <person name="Gibbons J.G."/>
            <person name="Terashima K."/>
            <person name="Grigoriev I.V."/>
            <person name="Hibbett D.S."/>
        </authorList>
    </citation>
    <scope>NUCLEOTIDE SEQUENCE</scope>
    <source>
        <strain evidence="3">JLM2183</strain>
    </source>
</reference>
<dbReference type="PANTHER" id="PTHR18063:SF6">
    <property type="entry name" value="UBIQUITIN CARBOXYL-TERMINAL HYDROLASE"/>
    <property type="match status" value="1"/>
</dbReference>
<dbReference type="InterPro" id="IPR007518">
    <property type="entry name" value="MINDY"/>
</dbReference>
<dbReference type="InterPro" id="IPR033979">
    <property type="entry name" value="MINDY_domain"/>
</dbReference>
<dbReference type="Proteomes" id="UP001150266">
    <property type="component" value="Unassembled WGS sequence"/>
</dbReference>
<accession>A0A9W9DHH0</accession>
<dbReference type="OrthoDB" id="10261212at2759"/>
<dbReference type="AlphaFoldDB" id="A0A9W9DHH0"/>
<name>A0A9W9DHH0_9AGAR</name>
<dbReference type="GO" id="GO:0004843">
    <property type="term" value="F:cysteine-type deubiquitinase activity"/>
    <property type="evidence" value="ECO:0007669"/>
    <property type="project" value="InterPro"/>
</dbReference>
<dbReference type="GO" id="GO:0071944">
    <property type="term" value="C:cell periphery"/>
    <property type="evidence" value="ECO:0007669"/>
    <property type="project" value="TreeGrafter"/>
</dbReference>
<dbReference type="GO" id="GO:0071108">
    <property type="term" value="P:protein K48-linked deubiquitination"/>
    <property type="evidence" value="ECO:0007669"/>
    <property type="project" value="TreeGrafter"/>
</dbReference>
<keyword evidence="4" id="KW-1185">Reference proteome</keyword>
<dbReference type="GO" id="GO:1990380">
    <property type="term" value="F:K48-linked deubiquitinase activity"/>
    <property type="evidence" value="ECO:0007669"/>
    <property type="project" value="InterPro"/>
</dbReference>
<comment type="caution">
    <text evidence="3">The sequence shown here is derived from an EMBL/GenBank/DDBJ whole genome shotgun (WGS) entry which is preliminary data.</text>
</comment>
<dbReference type="EMBL" id="JAOTPV010000024">
    <property type="protein sequence ID" value="KAJ4470892.1"/>
    <property type="molecule type" value="Genomic_DNA"/>
</dbReference>
<protein>
    <recommendedName>
        <fullName evidence="2">MINDY deubiquitinase domain-containing protein</fullName>
    </recommendedName>
</protein>